<protein>
    <submittedName>
        <fullName evidence="1">Uncharacterized protein</fullName>
    </submittedName>
</protein>
<evidence type="ECO:0000313" key="1">
    <source>
        <dbReference type="EMBL" id="KAJ8037265.1"/>
    </source>
</evidence>
<sequence>MEPTAFVLGAQHKQWSRKNKPVSHNWRKAMVMGVRRKKFREGQKFLQKFFRGEKAPRKHGLARSTKKFWPPKPTTSLEMALLKSIYCI</sequence>
<evidence type="ECO:0000313" key="2">
    <source>
        <dbReference type="Proteomes" id="UP001152320"/>
    </source>
</evidence>
<dbReference type="EMBL" id="JAIZAY010000008">
    <property type="protein sequence ID" value="KAJ8037265.1"/>
    <property type="molecule type" value="Genomic_DNA"/>
</dbReference>
<keyword evidence="2" id="KW-1185">Reference proteome</keyword>
<comment type="caution">
    <text evidence="1">The sequence shown here is derived from an EMBL/GenBank/DDBJ whole genome shotgun (WGS) entry which is preliminary data.</text>
</comment>
<proteinExistence type="predicted"/>
<name>A0A9Q1C311_HOLLE</name>
<dbReference type="Proteomes" id="UP001152320">
    <property type="component" value="Chromosome 8"/>
</dbReference>
<dbReference type="AlphaFoldDB" id="A0A9Q1C311"/>
<organism evidence="1 2">
    <name type="scientific">Holothuria leucospilota</name>
    <name type="common">Black long sea cucumber</name>
    <name type="synonym">Mertensiothuria leucospilota</name>
    <dbReference type="NCBI Taxonomy" id="206669"/>
    <lineage>
        <taxon>Eukaryota</taxon>
        <taxon>Metazoa</taxon>
        <taxon>Echinodermata</taxon>
        <taxon>Eleutherozoa</taxon>
        <taxon>Echinozoa</taxon>
        <taxon>Holothuroidea</taxon>
        <taxon>Aspidochirotacea</taxon>
        <taxon>Aspidochirotida</taxon>
        <taxon>Holothuriidae</taxon>
        <taxon>Holothuria</taxon>
    </lineage>
</organism>
<accession>A0A9Q1C311</accession>
<reference evidence="1" key="1">
    <citation type="submission" date="2021-10" db="EMBL/GenBank/DDBJ databases">
        <title>Tropical sea cucumber genome reveals ecological adaptation and Cuvierian tubules defense mechanism.</title>
        <authorList>
            <person name="Chen T."/>
        </authorList>
    </citation>
    <scope>NUCLEOTIDE SEQUENCE</scope>
    <source>
        <strain evidence="1">Nanhai2018</strain>
        <tissue evidence="1">Muscle</tissue>
    </source>
</reference>
<gene>
    <name evidence="1" type="ORF">HOLleu_18042</name>
</gene>